<reference evidence="2" key="2">
    <citation type="submission" date="2023-04" db="EMBL/GenBank/DDBJ databases">
        <authorList>
            <person name="Bu L."/>
            <person name="Lu L."/>
            <person name="Laidemitt M.R."/>
            <person name="Zhang S.M."/>
            <person name="Mutuku M."/>
            <person name="Mkoji G."/>
            <person name="Steinauer M."/>
            <person name="Loker E.S."/>
        </authorList>
    </citation>
    <scope>NUCLEOTIDE SEQUENCE</scope>
    <source>
        <strain evidence="2">KasaAsao</strain>
        <tissue evidence="2">Whole Snail</tissue>
    </source>
</reference>
<feature type="region of interest" description="Disordered" evidence="1">
    <location>
        <begin position="1"/>
        <end position="30"/>
    </location>
</feature>
<dbReference type="AlphaFoldDB" id="A0AAD8C6Q0"/>
<gene>
    <name evidence="2" type="ORF">Bpfe_003221</name>
</gene>
<comment type="caution">
    <text evidence="2">The sequence shown here is derived from an EMBL/GenBank/DDBJ whole genome shotgun (WGS) entry which is preliminary data.</text>
</comment>
<dbReference type="EMBL" id="JASAOG010000008">
    <property type="protein sequence ID" value="KAK0067123.1"/>
    <property type="molecule type" value="Genomic_DNA"/>
</dbReference>
<evidence type="ECO:0000313" key="2">
    <source>
        <dbReference type="EMBL" id="KAK0067123.1"/>
    </source>
</evidence>
<feature type="non-terminal residue" evidence="2">
    <location>
        <position position="1"/>
    </location>
</feature>
<organism evidence="2 3">
    <name type="scientific">Biomphalaria pfeifferi</name>
    <name type="common">Bloodfluke planorb</name>
    <name type="synonym">Freshwater snail</name>
    <dbReference type="NCBI Taxonomy" id="112525"/>
    <lineage>
        <taxon>Eukaryota</taxon>
        <taxon>Metazoa</taxon>
        <taxon>Spiralia</taxon>
        <taxon>Lophotrochozoa</taxon>
        <taxon>Mollusca</taxon>
        <taxon>Gastropoda</taxon>
        <taxon>Heterobranchia</taxon>
        <taxon>Euthyneura</taxon>
        <taxon>Panpulmonata</taxon>
        <taxon>Hygrophila</taxon>
        <taxon>Lymnaeoidea</taxon>
        <taxon>Planorbidae</taxon>
        <taxon>Biomphalaria</taxon>
    </lineage>
</organism>
<keyword evidence="3" id="KW-1185">Reference proteome</keyword>
<protein>
    <submittedName>
        <fullName evidence="2">Uncharacterized protein</fullName>
    </submittedName>
</protein>
<feature type="region of interest" description="Disordered" evidence="1">
    <location>
        <begin position="42"/>
        <end position="65"/>
    </location>
</feature>
<accession>A0AAD8C6Q0</accession>
<name>A0AAD8C6Q0_BIOPF</name>
<evidence type="ECO:0000313" key="3">
    <source>
        <dbReference type="Proteomes" id="UP001233172"/>
    </source>
</evidence>
<reference evidence="2" key="1">
    <citation type="journal article" date="2023" name="PLoS Negl. Trop. Dis.">
        <title>A genome sequence for Biomphalaria pfeifferi, the major vector snail for the human-infecting parasite Schistosoma mansoni.</title>
        <authorList>
            <person name="Bu L."/>
            <person name="Lu L."/>
            <person name="Laidemitt M.R."/>
            <person name="Zhang S.M."/>
            <person name="Mutuku M."/>
            <person name="Mkoji G."/>
            <person name="Steinauer M."/>
            <person name="Loker E.S."/>
        </authorList>
    </citation>
    <scope>NUCLEOTIDE SEQUENCE</scope>
    <source>
        <strain evidence="2">KasaAsao</strain>
    </source>
</reference>
<proteinExistence type="predicted"/>
<evidence type="ECO:0000256" key="1">
    <source>
        <dbReference type="SAM" id="MobiDB-lite"/>
    </source>
</evidence>
<sequence length="65" mass="7216">VLKNSHKLPPIRETGTELTDSSRDEGHSRGALAVRHDVMGGEKSRPSYFRVGPVNRRRGMSWSGV</sequence>
<dbReference type="Proteomes" id="UP001233172">
    <property type="component" value="Unassembled WGS sequence"/>
</dbReference>
<feature type="compositionally biased region" description="Basic and acidic residues" evidence="1">
    <location>
        <begin position="20"/>
        <end position="30"/>
    </location>
</feature>